<accession>A0A7X9RY11</accession>
<proteinExistence type="predicted"/>
<dbReference type="Proteomes" id="UP000576082">
    <property type="component" value="Unassembled WGS sequence"/>
</dbReference>
<dbReference type="AlphaFoldDB" id="A0A7X9RY11"/>
<dbReference type="InterPro" id="IPR036271">
    <property type="entry name" value="Tet_transcr_reg_TetR-rel_C_sf"/>
</dbReference>
<dbReference type="EMBL" id="JABANE010000075">
    <property type="protein sequence ID" value="NME70830.1"/>
    <property type="molecule type" value="Genomic_DNA"/>
</dbReference>
<keyword evidence="3" id="KW-1185">Reference proteome</keyword>
<dbReference type="InterPro" id="IPR041673">
    <property type="entry name" value="TetR_C_23"/>
</dbReference>
<organism evidence="2 3">
    <name type="scientific">Flammeovirga aprica JL-4</name>
    <dbReference type="NCBI Taxonomy" id="694437"/>
    <lineage>
        <taxon>Bacteria</taxon>
        <taxon>Pseudomonadati</taxon>
        <taxon>Bacteroidota</taxon>
        <taxon>Cytophagia</taxon>
        <taxon>Cytophagales</taxon>
        <taxon>Flammeovirgaceae</taxon>
        <taxon>Flammeovirga</taxon>
    </lineage>
</organism>
<evidence type="ECO:0000313" key="2">
    <source>
        <dbReference type="EMBL" id="NME70830.1"/>
    </source>
</evidence>
<protein>
    <recommendedName>
        <fullName evidence="1">Tetracyclin repressor-like C-terminal domain-containing protein</fullName>
    </recommendedName>
</protein>
<feature type="domain" description="Tetracyclin repressor-like C-terminal" evidence="1">
    <location>
        <begin position="81"/>
        <end position="209"/>
    </location>
</feature>
<sequence length="212" mass="24848">MSEISKKIELSYINFILSHNKRPNSVNDLISNELEDDKTEILEEFKDVNKIETQIWKGGIMTAFQHSANDPNYEEYSVREKLLSFFYNYAEVLKKDEVFYEYSANIHSIFELSILNERSSVLKNVFLNNTNSIIKSGIETGEVADRFFISDYYGDIIWYQALLIIRYCLSDESNEKENTDEIIEKSVNLIMDLFEPNFTDSAFLLAKFLFQK</sequence>
<gene>
    <name evidence="2" type="ORF">HHU12_22845</name>
</gene>
<comment type="caution">
    <text evidence="2">The sequence shown here is derived from an EMBL/GenBank/DDBJ whole genome shotgun (WGS) entry which is preliminary data.</text>
</comment>
<evidence type="ECO:0000313" key="3">
    <source>
        <dbReference type="Proteomes" id="UP000576082"/>
    </source>
</evidence>
<dbReference type="RefSeq" id="WP_169659060.1">
    <property type="nucleotide sequence ID" value="NZ_JABANE010000075.1"/>
</dbReference>
<evidence type="ECO:0000259" key="1">
    <source>
        <dbReference type="Pfam" id="PF17931"/>
    </source>
</evidence>
<name>A0A7X9RY11_9BACT</name>
<dbReference type="SUPFAM" id="SSF48498">
    <property type="entry name" value="Tetracyclin repressor-like, C-terminal domain"/>
    <property type="match status" value="1"/>
</dbReference>
<reference evidence="2 3" key="1">
    <citation type="submission" date="2020-04" db="EMBL/GenBank/DDBJ databases">
        <title>Flammeovirga sp. SR4, a novel species isolated from seawater.</title>
        <authorList>
            <person name="Wang X."/>
        </authorList>
    </citation>
    <scope>NUCLEOTIDE SEQUENCE [LARGE SCALE GENOMIC DNA]</scope>
    <source>
        <strain evidence="2 3">ATCC 23126</strain>
    </source>
</reference>
<dbReference type="Pfam" id="PF17931">
    <property type="entry name" value="TetR_C_23"/>
    <property type="match status" value="1"/>
</dbReference>